<reference evidence="2 3" key="1">
    <citation type="submission" date="2021-04" db="EMBL/GenBank/DDBJ databases">
        <title>Whole genome sequence of Jiella sp. KSK16Y-1.</title>
        <authorList>
            <person name="Tuo L."/>
        </authorList>
    </citation>
    <scope>NUCLEOTIDE SEQUENCE [LARGE SCALE GENOMIC DNA]</scope>
    <source>
        <strain evidence="2 3">KSK16Y-1</strain>
    </source>
</reference>
<evidence type="ECO:0000313" key="3">
    <source>
        <dbReference type="Proteomes" id="UP000678276"/>
    </source>
</evidence>
<keyword evidence="1" id="KW-0175">Coiled coil</keyword>
<feature type="coiled-coil region" evidence="1">
    <location>
        <begin position="5"/>
        <end position="82"/>
    </location>
</feature>
<dbReference type="RefSeq" id="WP_209596852.1">
    <property type="nucleotide sequence ID" value="NZ_JAGJCF010000020.1"/>
</dbReference>
<dbReference type="EMBL" id="JAGJCF010000020">
    <property type="protein sequence ID" value="MBP0617762.1"/>
    <property type="molecule type" value="Genomic_DNA"/>
</dbReference>
<proteinExistence type="predicted"/>
<evidence type="ECO:0000313" key="2">
    <source>
        <dbReference type="EMBL" id="MBP0617762.1"/>
    </source>
</evidence>
<accession>A0ABS4BM05</accession>
<organism evidence="2 3">
    <name type="scientific">Jiella mangrovi</name>
    <dbReference type="NCBI Taxonomy" id="2821407"/>
    <lineage>
        <taxon>Bacteria</taxon>
        <taxon>Pseudomonadati</taxon>
        <taxon>Pseudomonadota</taxon>
        <taxon>Alphaproteobacteria</taxon>
        <taxon>Hyphomicrobiales</taxon>
        <taxon>Aurantimonadaceae</taxon>
        <taxon>Jiella</taxon>
    </lineage>
</organism>
<comment type="caution">
    <text evidence="2">The sequence shown here is derived from an EMBL/GenBank/DDBJ whole genome shotgun (WGS) entry which is preliminary data.</text>
</comment>
<protein>
    <submittedName>
        <fullName evidence="2">Uncharacterized protein</fullName>
    </submittedName>
</protein>
<gene>
    <name evidence="2" type="ORF">J6595_19430</name>
</gene>
<sequence length="108" mass="12287">MAEVVQDLSGRVEELTDRLIEAERAKAQVEVQKAATEKDAAIAQSEITHLVQQLDSLKSDHLAEMEQREKAFQDQLRDTQMAGDKQISDLKAIVDEMKARPWWRRLAG</sequence>
<dbReference type="Proteomes" id="UP000678276">
    <property type="component" value="Unassembled WGS sequence"/>
</dbReference>
<evidence type="ECO:0000256" key="1">
    <source>
        <dbReference type="SAM" id="Coils"/>
    </source>
</evidence>
<keyword evidence="3" id="KW-1185">Reference proteome</keyword>
<name>A0ABS4BM05_9HYPH</name>